<feature type="domain" description="HTH lysR-type" evidence="5">
    <location>
        <begin position="1"/>
        <end position="59"/>
    </location>
</feature>
<gene>
    <name evidence="6" type="ORF">AALB_0807</name>
</gene>
<name>R9PHB7_AGAAL</name>
<dbReference type="OrthoDB" id="9786526at2"/>
<evidence type="ECO:0000259" key="5">
    <source>
        <dbReference type="PROSITE" id="PS50931"/>
    </source>
</evidence>
<dbReference type="Pfam" id="PF00126">
    <property type="entry name" value="HTH_1"/>
    <property type="match status" value="1"/>
</dbReference>
<dbReference type="PROSITE" id="PS50931">
    <property type="entry name" value="HTH_LYSR"/>
    <property type="match status" value="1"/>
</dbReference>
<keyword evidence="4" id="KW-0804">Transcription</keyword>
<dbReference type="GO" id="GO:0003700">
    <property type="term" value="F:DNA-binding transcription factor activity"/>
    <property type="evidence" value="ECO:0007669"/>
    <property type="project" value="InterPro"/>
</dbReference>
<dbReference type="PANTHER" id="PTHR30537">
    <property type="entry name" value="HTH-TYPE TRANSCRIPTIONAL REGULATOR"/>
    <property type="match status" value="1"/>
</dbReference>
<dbReference type="AlphaFoldDB" id="R9PHB7"/>
<comment type="caution">
    <text evidence="6">The sequence shown here is derived from an EMBL/GenBank/DDBJ whole genome shotgun (WGS) entry which is preliminary data.</text>
</comment>
<dbReference type="PANTHER" id="PTHR30537:SF35">
    <property type="entry name" value="TRANSCRIPTIONAL REGULATORY PROTEIN"/>
    <property type="match status" value="1"/>
</dbReference>
<dbReference type="Proteomes" id="UP000014461">
    <property type="component" value="Unassembled WGS sequence"/>
</dbReference>
<evidence type="ECO:0000256" key="4">
    <source>
        <dbReference type="ARBA" id="ARBA00023163"/>
    </source>
</evidence>
<protein>
    <submittedName>
        <fullName evidence="6">Transcriptional regulator</fullName>
    </submittedName>
</protein>
<dbReference type="InterPro" id="IPR000847">
    <property type="entry name" value="LysR_HTH_N"/>
</dbReference>
<dbReference type="GO" id="GO:0043565">
    <property type="term" value="F:sequence-specific DNA binding"/>
    <property type="evidence" value="ECO:0007669"/>
    <property type="project" value="TreeGrafter"/>
</dbReference>
<evidence type="ECO:0000256" key="2">
    <source>
        <dbReference type="ARBA" id="ARBA00023015"/>
    </source>
</evidence>
<organism evidence="6 7">
    <name type="scientific">Agarivorans albus MKT 106</name>
    <dbReference type="NCBI Taxonomy" id="1331007"/>
    <lineage>
        <taxon>Bacteria</taxon>
        <taxon>Pseudomonadati</taxon>
        <taxon>Pseudomonadota</taxon>
        <taxon>Gammaproteobacteria</taxon>
        <taxon>Alteromonadales</taxon>
        <taxon>Alteromonadaceae</taxon>
        <taxon>Agarivorans</taxon>
    </lineage>
</organism>
<dbReference type="SUPFAM" id="SSF46785">
    <property type="entry name" value="Winged helix' DNA-binding domain"/>
    <property type="match status" value="1"/>
</dbReference>
<dbReference type="Gene3D" id="1.10.10.10">
    <property type="entry name" value="Winged helix-like DNA-binding domain superfamily/Winged helix DNA-binding domain"/>
    <property type="match status" value="1"/>
</dbReference>
<dbReference type="InterPro" id="IPR036390">
    <property type="entry name" value="WH_DNA-bd_sf"/>
</dbReference>
<dbReference type="InterPro" id="IPR036388">
    <property type="entry name" value="WH-like_DNA-bd_sf"/>
</dbReference>
<dbReference type="Pfam" id="PF03466">
    <property type="entry name" value="LysR_substrate"/>
    <property type="match status" value="1"/>
</dbReference>
<evidence type="ECO:0000256" key="1">
    <source>
        <dbReference type="ARBA" id="ARBA00009437"/>
    </source>
</evidence>
<dbReference type="STRING" id="1331007.AALB_0807"/>
<dbReference type="GO" id="GO:0006351">
    <property type="term" value="P:DNA-templated transcription"/>
    <property type="evidence" value="ECO:0007669"/>
    <property type="project" value="TreeGrafter"/>
</dbReference>
<dbReference type="InterPro" id="IPR005119">
    <property type="entry name" value="LysR_subst-bd"/>
</dbReference>
<dbReference type="EMBL" id="BARX01000003">
    <property type="protein sequence ID" value="GAD00727.1"/>
    <property type="molecule type" value="Genomic_DNA"/>
</dbReference>
<evidence type="ECO:0000313" key="7">
    <source>
        <dbReference type="Proteomes" id="UP000014461"/>
    </source>
</evidence>
<keyword evidence="7" id="KW-1185">Reference proteome</keyword>
<dbReference type="SUPFAM" id="SSF53850">
    <property type="entry name" value="Periplasmic binding protein-like II"/>
    <property type="match status" value="1"/>
</dbReference>
<sequence length="303" mass="33354">MDLIDGLKAFVATAQTGSFTEAAKRLGVSNRLTSKYVAELETKLGARLLQRTTRKVGLTPSGQQLLNRAPALLNEFDDLLANINEEATSLHGTLRIAAPVTLGEIYIQGLVSRFAAIHPELSIDLRLSDQHVDLASDGFDLAFRVGTPDVSTLKARKLFEFTSHLVASPGYLKLKGTPLSPGDLDTHTCIIDTNRRNANRWVSQQNGQEYTFHPTRNLMVNSANIARDWAAEGCGVALCPNFVLHKQLSEGKLVRLLEDYQLPMHPLYAVYLEGNVLPRKVRALIDFALEDVQNNDIVTLPAA</sequence>
<reference evidence="6" key="1">
    <citation type="journal article" date="2013" name="Genome Announc.">
        <title>Draft Genome Sequence of Agarivorans albus Strain MKT 106T, an Agarolytic Marine Bacterium.</title>
        <authorList>
            <person name="Yasuike M."/>
            <person name="Nakamura Y."/>
            <person name="Kai W."/>
            <person name="Fujiwara A."/>
            <person name="Fukui Y."/>
            <person name="Satomi M."/>
            <person name="Sano M."/>
        </authorList>
    </citation>
    <scope>NUCLEOTIDE SEQUENCE [LARGE SCALE GENOMIC DNA]</scope>
</reference>
<accession>R9PHB7</accession>
<dbReference type="Gene3D" id="3.40.190.290">
    <property type="match status" value="1"/>
</dbReference>
<dbReference type="InterPro" id="IPR058163">
    <property type="entry name" value="LysR-type_TF_proteobact-type"/>
</dbReference>
<dbReference type="CDD" id="cd08422">
    <property type="entry name" value="PBP2_CrgA_like"/>
    <property type="match status" value="1"/>
</dbReference>
<keyword evidence="2" id="KW-0805">Transcription regulation</keyword>
<keyword evidence="3" id="KW-0238">DNA-binding</keyword>
<dbReference type="RefSeq" id="WP_016400495.1">
    <property type="nucleotide sequence ID" value="NZ_BARX01000003.1"/>
</dbReference>
<dbReference type="FunFam" id="1.10.10.10:FF:000001">
    <property type="entry name" value="LysR family transcriptional regulator"/>
    <property type="match status" value="1"/>
</dbReference>
<evidence type="ECO:0000313" key="6">
    <source>
        <dbReference type="EMBL" id="GAD00727.1"/>
    </source>
</evidence>
<comment type="similarity">
    <text evidence="1">Belongs to the LysR transcriptional regulatory family.</text>
</comment>
<proteinExistence type="inferred from homology"/>
<evidence type="ECO:0000256" key="3">
    <source>
        <dbReference type="ARBA" id="ARBA00023125"/>
    </source>
</evidence>